<evidence type="ECO:0000259" key="7">
    <source>
        <dbReference type="PROSITE" id="PS50045"/>
    </source>
</evidence>
<dbReference type="Pfam" id="PF00072">
    <property type="entry name" value="Response_reg"/>
    <property type="match status" value="1"/>
</dbReference>
<dbReference type="Pfam" id="PF02954">
    <property type="entry name" value="HTH_8"/>
    <property type="match status" value="1"/>
</dbReference>
<dbReference type="STRING" id="880073.Cabys_3605"/>
<keyword evidence="4" id="KW-0804">Transcription</keyword>
<dbReference type="eggNOG" id="COG2204">
    <property type="taxonomic scope" value="Bacteria"/>
</dbReference>
<dbReference type="Gene3D" id="3.40.50.2300">
    <property type="match status" value="1"/>
</dbReference>
<accession>H1XPZ1</accession>
<dbReference type="GO" id="GO:0043565">
    <property type="term" value="F:sequence-specific DNA binding"/>
    <property type="evidence" value="ECO:0007669"/>
    <property type="project" value="InterPro"/>
</dbReference>
<dbReference type="InParanoid" id="H1XPZ1"/>
<evidence type="ECO:0000256" key="5">
    <source>
        <dbReference type="PROSITE-ProRule" id="PRU00169"/>
    </source>
</evidence>
<dbReference type="InterPro" id="IPR009057">
    <property type="entry name" value="Homeodomain-like_sf"/>
</dbReference>
<dbReference type="Pfam" id="PF25601">
    <property type="entry name" value="AAA_lid_14"/>
    <property type="match status" value="1"/>
</dbReference>
<dbReference type="SMART" id="SM00448">
    <property type="entry name" value="REC"/>
    <property type="match status" value="1"/>
</dbReference>
<dbReference type="PANTHER" id="PTHR32071">
    <property type="entry name" value="TRANSCRIPTIONAL REGULATORY PROTEIN"/>
    <property type="match status" value="1"/>
</dbReference>
<feature type="coiled-coil region" evidence="6">
    <location>
        <begin position="116"/>
        <end position="143"/>
    </location>
</feature>
<sequence>MAKEKPSVLVVDDEANILKTMTICLEEIGLNVTSCQRPQEALQRIVKQSFDLAFVDLKMRPIDGLKVLKEIKTFSPETTVVIITAHGSIESAVEAMKEGAFHYLQKPFDYLELQILAQKALEYHRLRKEVENYRAQLRQLTGTENIITRHKKMLENIQMAKRIAATDLSVLIEGESGTGKELFAQLIYQHSDRRDKPFIKINCAALPDNLLESELFGHVKGAFTGAIKDRKGRFELADGGTIFLDEIGELSPSLQAKLLRVLQQKEFERLGESKSRKVDVRIIAATNKNLEQAMAEGNFRKDLFYRLNTVRIKLPPLREQPEDIMLLVQYFLEQFSEGQKIELAPPVVKAFKSYRWSGNVRELENVIKRAIALAKTNTIELNDLPEEVRFALEKPVRPLSLEEMEKQHIKKVLQIAKDLNEAAEILGIDPATLWRKRKRYDL</sequence>
<dbReference type="InterPro" id="IPR025662">
    <property type="entry name" value="Sigma_54_int_dom_ATP-bd_1"/>
</dbReference>
<keyword evidence="2" id="KW-0067">ATP-binding</keyword>
<dbReference type="Pfam" id="PF00158">
    <property type="entry name" value="Sigma54_activat"/>
    <property type="match status" value="1"/>
</dbReference>
<dbReference type="PROSITE" id="PS00675">
    <property type="entry name" value="SIGMA54_INTERACT_1"/>
    <property type="match status" value="1"/>
</dbReference>
<dbReference type="EMBL" id="CM001402">
    <property type="protein sequence ID" value="EHO41117.1"/>
    <property type="molecule type" value="Genomic_DNA"/>
</dbReference>
<dbReference type="Proteomes" id="UP000183868">
    <property type="component" value="Chromosome"/>
</dbReference>
<evidence type="ECO:0000313" key="9">
    <source>
        <dbReference type="EMBL" id="APF20351.1"/>
    </source>
</evidence>
<evidence type="ECO:0000256" key="4">
    <source>
        <dbReference type="ARBA" id="ARBA00023163"/>
    </source>
</evidence>
<dbReference type="RefSeq" id="WP_006928215.1">
    <property type="nucleotide sequence ID" value="NZ_CM001402.1"/>
</dbReference>
<dbReference type="PROSITE" id="PS50110">
    <property type="entry name" value="RESPONSE_REGULATORY"/>
    <property type="match status" value="1"/>
</dbReference>
<dbReference type="PaxDb" id="880073-Calab_1496"/>
<dbReference type="EMBL" id="CP018099">
    <property type="protein sequence ID" value="APF20351.1"/>
    <property type="molecule type" value="Genomic_DNA"/>
</dbReference>
<evidence type="ECO:0000256" key="3">
    <source>
        <dbReference type="ARBA" id="ARBA00023015"/>
    </source>
</evidence>
<evidence type="ECO:0000313" key="10">
    <source>
        <dbReference type="EMBL" id="EHO41117.1"/>
    </source>
</evidence>
<dbReference type="InterPro" id="IPR002197">
    <property type="entry name" value="HTH_Fis"/>
</dbReference>
<dbReference type="GO" id="GO:0005524">
    <property type="term" value="F:ATP binding"/>
    <property type="evidence" value="ECO:0007669"/>
    <property type="project" value="UniProtKB-KW"/>
</dbReference>
<dbReference type="Proteomes" id="UP000004671">
    <property type="component" value="Chromosome"/>
</dbReference>
<evidence type="ECO:0000313" key="12">
    <source>
        <dbReference type="Proteomes" id="UP000183868"/>
    </source>
</evidence>
<keyword evidence="3" id="KW-0805">Transcription regulation</keyword>
<dbReference type="Gene3D" id="3.40.50.300">
    <property type="entry name" value="P-loop containing nucleotide triphosphate hydrolases"/>
    <property type="match status" value="1"/>
</dbReference>
<dbReference type="InterPro" id="IPR003593">
    <property type="entry name" value="AAA+_ATPase"/>
</dbReference>
<reference evidence="9 12" key="2">
    <citation type="submission" date="2016-11" db="EMBL/GenBank/DDBJ databases">
        <title>Genomic analysis of Caldithrix abyssi and proposal of a novel bacterial phylum Caldithrichaeota.</title>
        <authorList>
            <person name="Kublanov I."/>
            <person name="Sigalova O."/>
            <person name="Gavrilov S."/>
            <person name="Lebedinsky A."/>
            <person name="Ivanova N."/>
            <person name="Daum C."/>
            <person name="Reddy T."/>
            <person name="Klenk H.P."/>
            <person name="Goker M."/>
            <person name="Reva O."/>
            <person name="Miroshnichenko M."/>
            <person name="Kyprides N."/>
            <person name="Woyke T."/>
            <person name="Gelfand M."/>
        </authorList>
    </citation>
    <scope>NUCLEOTIDE SEQUENCE [LARGE SCALE GENOMIC DNA]</scope>
    <source>
        <strain evidence="9 12">LF13</strain>
    </source>
</reference>
<keyword evidence="1" id="KW-0547">Nucleotide-binding</keyword>
<dbReference type="InterPro" id="IPR027417">
    <property type="entry name" value="P-loop_NTPase"/>
</dbReference>
<dbReference type="InterPro" id="IPR011006">
    <property type="entry name" value="CheY-like_superfamily"/>
</dbReference>
<dbReference type="SMART" id="SM00382">
    <property type="entry name" value="AAA"/>
    <property type="match status" value="1"/>
</dbReference>
<feature type="domain" description="Response regulatory" evidence="8">
    <location>
        <begin position="7"/>
        <end position="121"/>
    </location>
</feature>
<protein>
    <submittedName>
        <fullName evidence="10">Two component, sigma54 specific, transcriptional regulator, Fis family</fullName>
    </submittedName>
    <submittedName>
        <fullName evidence="9">Two-component system, NtrC family, response regulator AlgB</fullName>
    </submittedName>
</protein>
<dbReference type="PROSITE" id="PS50045">
    <property type="entry name" value="SIGMA54_INTERACT_4"/>
    <property type="match status" value="1"/>
</dbReference>
<name>H1XPZ1_CALAY</name>
<dbReference type="KEGG" id="caby:Cabys_3605"/>
<keyword evidence="11" id="KW-1185">Reference proteome</keyword>
<evidence type="ECO:0000313" key="11">
    <source>
        <dbReference type="Proteomes" id="UP000004671"/>
    </source>
</evidence>
<reference evidence="10 11" key="1">
    <citation type="submission" date="2011-09" db="EMBL/GenBank/DDBJ databases">
        <title>The permanent draft genome of Caldithrix abyssi DSM 13497.</title>
        <authorList>
            <consortium name="US DOE Joint Genome Institute (JGI-PGF)"/>
            <person name="Lucas S."/>
            <person name="Han J."/>
            <person name="Lapidus A."/>
            <person name="Bruce D."/>
            <person name="Goodwin L."/>
            <person name="Pitluck S."/>
            <person name="Peters L."/>
            <person name="Kyrpides N."/>
            <person name="Mavromatis K."/>
            <person name="Ivanova N."/>
            <person name="Mikhailova N."/>
            <person name="Chertkov O."/>
            <person name="Detter J.C."/>
            <person name="Tapia R."/>
            <person name="Han C."/>
            <person name="Land M."/>
            <person name="Hauser L."/>
            <person name="Markowitz V."/>
            <person name="Cheng J.-F."/>
            <person name="Hugenholtz P."/>
            <person name="Woyke T."/>
            <person name="Wu D."/>
            <person name="Spring S."/>
            <person name="Brambilla E."/>
            <person name="Klenk H.-P."/>
            <person name="Eisen J.A."/>
        </authorList>
    </citation>
    <scope>NUCLEOTIDE SEQUENCE [LARGE SCALE GENOMIC DNA]</scope>
    <source>
        <strain evidence="10 11">DSM 13497</strain>
    </source>
</reference>
<dbReference type="GO" id="GO:0006355">
    <property type="term" value="P:regulation of DNA-templated transcription"/>
    <property type="evidence" value="ECO:0007669"/>
    <property type="project" value="InterPro"/>
</dbReference>
<organism evidence="10 11">
    <name type="scientific">Caldithrix abyssi DSM 13497</name>
    <dbReference type="NCBI Taxonomy" id="880073"/>
    <lineage>
        <taxon>Bacteria</taxon>
        <taxon>Pseudomonadati</taxon>
        <taxon>Calditrichota</taxon>
        <taxon>Calditrichia</taxon>
        <taxon>Calditrichales</taxon>
        <taxon>Calditrichaceae</taxon>
        <taxon>Caldithrix</taxon>
    </lineage>
</organism>
<dbReference type="CDD" id="cd00009">
    <property type="entry name" value="AAA"/>
    <property type="match status" value="1"/>
</dbReference>
<dbReference type="AlphaFoldDB" id="H1XPZ1"/>
<dbReference type="InterPro" id="IPR001789">
    <property type="entry name" value="Sig_transdc_resp-reg_receiver"/>
</dbReference>
<dbReference type="InterPro" id="IPR025943">
    <property type="entry name" value="Sigma_54_int_dom_ATP-bd_2"/>
</dbReference>
<dbReference type="PROSITE" id="PS00676">
    <property type="entry name" value="SIGMA54_INTERACT_2"/>
    <property type="match status" value="1"/>
</dbReference>
<dbReference type="Gene3D" id="1.10.10.60">
    <property type="entry name" value="Homeodomain-like"/>
    <property type="match status" value="1"/>
</dbReference>
<dbReference type="HOGENOM" id="CLU_000445_0_6_0"/>
<dbReference type="Gene3D" id="1.10.8.60">
    <property type="match status" value="1"/>
</dbReference>
<dbReference type="FunFam" id="3.40.50.300:FF:000006">
    <property type="entry name" value="DNA-binding transcriptional regulator NtrC"/>
    <property type="match status" value="1"/>
</dbReference>
<dbReference type="InterPro" id="IPR002078">
    <property type="entry name" value="Sigma_54_int"/>
</dbReference>
<evidence type="ECO:0000256" key="6">
    <source>
        <dbReference type="SAM" id="Coils"/>
    </source>
</evidence>
<feature type="modified residue" description="4-aspartylphosphate" evidence="5">
    <location>
        <position position="56"/>
    </location>
</feature>
<proteinExistence type="predicted"/>
<dbReference type="SUPFAM" id="SSF52540">
    <property type="entry name" value="P-loop containing nucleoside triphosphate hydrolases"/>
    <property type="match status" value="1"/>
</dbReference>
<evidence type="ECO:0000259" key="8">
    <source>
        <dbReference type="PROSITE" id="PS50110"/>
    </source>
</evidence>
<keyword evidence="5" id="KW-0597">Phosphoprotein</keyword>
<dbReference type="InterPro" id="IPR058031">
    <property type="entry name" value="AAA_lid_NorR"/>
</dbReference>
<evidence type="ECO:0000256" key="2">
    <source>
        <dbReference type="ARBA" id="ARBA00022840"/>
    </source>
</evidence>
<dbReference type="SUPFAM" id="SSF46689">
    <property type="entry name" value="Homeodomain-like"/>
    <property type="match status" value="1"/>
</dbReference>
<evidence type="ECO:0000256" key="1">
    <source>
        <dbReference type="ARBA" id="ARBA00022741"/>
    </source>
</evidence>
<dbReference type="SUPFAM" id="SSF52172">
    <property type="entry name" value="CheY-like"/>
    <property type="match status" value="1"/>
</dbReference>
<dbReference type="PANTHER" id="PTHR32071:SF119">
    <property type="entry name" value="SIGMA L-DEPENDENT TRANSCRIPTIONAL REGULATOR YPLP-RELATED"/>
    <property type="match status" value="1"/>
</dbReference>
<dbReference type="GO" id="GO:0000160">
    <property type="term" value="P:phosphorelay signal transduction system"/>
    <property type="evidence" value="ECO:0007669"/>
    <property type="project" value="InterPro"/>
</dbReference>
<dbReference type="OrthoDB" id="9811901at2"/>
<feature type="domain" description="Sigma-54 factor interaction" evidence="7">
    <location>
        <begin position="146"/>
        <end position="372"/>
    </location>
</feature>
<keyword evidence="6" id="KW-0175">Coiled coil</keyword>
<gene>
    <name evidence="9" type="ORF">Cabys_3605</name>
    <name evidence="10" type="ORF">Calab_1496</name>
</gene>